<evidence type="ECO:0000313" key="3">
    <source>
        <dbReference type="Proteomes" id="UP000800093"/>
    </source>
</evidence>
<name>A0A9P4JXM0_9PLEO</name>
<keyword evidence="3" id="KW-1185">Reference proteome</keyword>
<sequence>MRTRLAPTAHMLLSPSSCVRYVYGQLYPNQTTLKRFYRSYFKLEVLTLPYNNIKDNFEHFCTATLRNGMTLSAYEFITELSNDEDEDYELPSESESEPKEEYVMHSRTIALDELTGL</sequence>
<comment type="caution">
    <text evidence="2">The sequence shown here is derived from an EMBL/GenBank/DDBJ whole genome shotgun (WGS) entry which is preliminary data.</text>
</comment>
<feature type="compositionally biased region" description="Acidic residues" evidence="1">
    <location>
        <begin position="83"/>
        <end position="95"/>
    </location>
</feature>
<accession>A0A9P4JXM0</accession>
<feature type="region of interest" description="Disordered" evidence="1">
    <location>
        <begin position="83"/>
        <end position="102"/>
    </location>
</feature>
<protein>
    <submittedName>
        <fullName evidence="2">Uncharacterized protein</fullName>
    </submittedName>
</protein>
<organism evidence="2 3">
    <name type="scientific">Lojkania enalia</name>
    <dbReference type="NCBI Taxonomy" id="147567"/>
    <lineage>
        <taxon>Eukaryota</taxon>
        <taxon>Fungi</taxon>
        <taxon>Dikarya</taxon>
        <taxon>Ascomycota</taxon>
        <taxon>Pezizomycotina</taxon>
        <taxon>Dothideomycetes</taxon>
        <taxon>Pleosporomycetidae</taxon>
        <taxon>Pleosporales</taxon>
        <taxon>Pleosporales incertae sedis</taxon>
        <taxon>Lojkania</taxon>
    </lineage>
</organism>
<evidence type="ECO:0000256" key="1">
    <source>
        <dbReference type="SAM" id="MobiDB-lite"/>
    </source>
</evidence>
<gene>
    <name evidence="2" type="ORF">CC78DRAFT_586688</name>
</gene>
<reference evidence="3" key="1">
    <citation type="journal article" date="2020" name="Stud. Mycol.">
        <title>101 Dothideomycetes genomes: A test case for predicting lifestyles and emergence of pathogens.</title>
        <authorList>
            <person name="Haridas S."/>
            <person name="Albert R."/>
            <person name="Binder M."/>
            <person name="Bloem J."/>
            <person name="LaButti K."/>
            <person name="Salamov A."/>
            <person name="Andreopoulos B."/>
            <person name="Baker S."/>
            <person name="Barry K."/>
            <person name="Bills G."/>
            <person name="Bluhm B."/>
            <person name="Cannon C."/>
            <person name="Castanera R."/>
            <person name="Culley D."/>
            <person name="Daum C."/>
            <person name="Ezra D."/>
            <person name="Gonzalez J."/>
            <person name="Henrissat B."/>
            <person name="Kuo A."/>
            <person name="Liang C."/>
            <person name="Lipzen A."/>
            <person name="Lutzoni F."/>
            <person name="Magnuson J."/>
            <person name="Mondo S."/>
            <person name="Nolan M."/>
            <person name="Ohm R."/>
            <person name="Pangilinan J."/>
            <person name="Park H.-J."/>
            <person name="Ramirez L."/>
            <person name="Alfaro M."/>
            <person name="Sun H."/>
            <person name="Tritt A."/>
            <person name="Yoshinaga Y."/>
            <person name="Zwiers L.-H."/>
            <person name="Turgeon B."/>
            <person name="Goodwin S."/>
            <person name="Spatafora J."/>
            <person name="Crous P."/>
            <person name="Grigoriev I."/>
        </authorList>
    </citation>
    <scope>NUCLEOTIDE SEQUENCE [LARGE SCALE GENOMIC DNA]</scope>
    <source>
        <strain evidence="3">CBS 304.66</strain>
    </source>
</reference>
<proteinExistence type="predicted"/>
<dbReference type="AlphaFoldDB" id="A0A9P4JXM0"/>
<evidence type="ECO:0000313" key="2">
    <source>
        <dbReference type="EMBL" id="KAF2258817.1"/>
    </source>
</evidence>
<dbReference type="Proteomes" id="UP000800093">
    <property type="component" value="Unassembled WGS sequence"/>
</dbReference>
<dbReference type="EMBL" id="ML986738">
    <property type="protein sequence ID" value="KAF2258817.1"/>
    <property type="molecule type" value="Genomic_DNA"/>
</dbReference>